<keyword evidence="1" id="KW-0808">Transferase</keyword>
<gene>
    <name evidence="1" type="ORF">IQ260_14550</name>
</gene>
<dbReference type="GO" id="GO:0032259">
    <property type="term" value="P:methylation"/>
    <property type="evidence" value="ECO:0007669"/>
    <property type="project" value="UniProtKB-KW"/>
</dbReference>
<protein>
    <submittedName>
        <fullName evidence="1">Methyltransferase domain-containing protein</fullName>
    </submittedName>
</protein>
<accession>A0A928ZUT6</accession>
<name>A0A928ZUT6_LEPEC</name>
<evidence type="ECO:0000313" key="2">
    <source>
        <dbReference type="Proteomes" id="UP000615026"/>
    </source>
</evidence>
<comment type="caution">
    <text evidence="1">The sequence shown here is derived from an EMBL/GenBank/DDBJ whole genome shotgun (WGS) entry which is preliminary data.</text>
</comment>
<proteinExistence type="predicted"/>
<dbReference type="Proteomes" id="UP000615026">
    <property type="component" value="Unassembled WGS sequence"/>
</dbReference>
<dbReference type="AlphaFoldDB" id="A0A928ZUT6"/>
<reference evidence="1" key="1">
    <citation type="submission" date="2020-10" db="EMBL/GenBank/DDBJ databases">
        <authorList>
            <person name="Castelo-Branco R."/>
            <person name="Eusebio N."/>
            <person name="Adriana R."/>
            <person name="Vieira A."/>
            <person name="Brugerolle De Fraissinette N."/>
            <person name="Rezende De Castro R."/>
            <person name="Schneider M.P."/>
            <person name="Vasconcelos V."/>
            <person name="Leao P.N."/>
        </authorList>
    </citation>
    <scope>NUCLEOTIDE SEQUENCE</scope>
    <source>
        <strain evidence="1">LEGE 11479</strain>
    </source>
</reference>
<keyword evidence="1" id="KW-0489">Methyltransferase</keyword>
<dbReference type="PANTHER" id="PTHR43861">
    <property type="entry name" value="TRANS-ACONITATE 2-METHYLTRANSFERASE-RELATED"/>
    <property type="match status" value="1"/>
</dbReference>
<evidence type="ECO:0000313" key="1">
    <source>
        <dbReference type="EMBL" id="MBE9067872.1"/>
    </source>
</evidence>
<dbReference type="SUPFAM" id="SSF53335">
    <property type="entry name" value="S-adenosyl-L-methionine-dependent methyltransferases"/>
    <property type="match status" value="1"/>
</dbReference>
<keyword evidence="2" id="KW-1185">Reference proteome</keyword>
<dbReference type="RefSeq" id="WP_193993830.1">
    <property type="nucleotide sequence ID" value="NZ_JADEXP010000125.1"/>
</dbReference>
<dbReference type="InterPro" id="IPR029063">
    <property type="entry name" value="SAM-dependent_MTases_sf"/>
</dbReference>
<dbReference type="CDD" id="cd02440">
    <property type="entry name" value="AdoMet_MTases"/>
    <property type="match status" value="1"/>
</dbReference>
<dbReference type="InterPro" id="IPR010743">
    <property type="entry name" value="Methionine_synth_MetW"/>
</dbReference>
<dbReference type="Pfam" id="PF07021">
    <property type="entry name" value="MetW"/>
    <property type="match status" value="1"/>
</dbReference>
<organism evidence="1 2">
    <name type="scientific">Leptolyngbya cf. ectocarpi LEGE 11479</name>
    <dbReference type="NCBI Taxonomy" id="1828722"/>
    <lineage>
        <taxon>Bacteria</taxon>
        <taxon>Bacillati</taxon>
        <taxon>Cyanobacteriota</taxon>
        <taxon>Cyanophyceae</taxon>
        <taxon>Leptolyngbyales</taxon>
        <taxon>Leptolyngbyaceae</taxon>
        <taxon>Leptolyngbya group</taxon>
        <taxon>Leptolyngbya</taxon>
    </lineage>
</organism>
<dbReference type="GO" id="GO:0008168">
    <property type="term" value="F:methyltransferase activity"/>
    <property type="evidence" value="ECO:0007669"/>
    <property type="project" value="UniProtKB-KW"/>
</dbReference>
<sequence>MKNASIQKYYEKVYVEYNSDNQTDFLQYERNHILANLYKDGEKKRILDLGAGSGVVSKFFLDKGYDAYGIEWNENGVDKLFKKGINALQRDIEELPYPYEDNFFDEVFWGDNVEHLFFPELVAKEIYRILKPGGRLVVSTPNHGWIVNRLYYLFMGVPRRTEGRKTDIWEWQHIRYFNKKELFRFLRHCGFQGKFSFHAAERRFPFSFLSSYLPSFMGSVMVVEAHK</sequence>
<dbReference type="EMBL" id="JADEXP010000125">
    <property type="protein sequence ID" value="MBE9067872.1"/>
    <property type="molecule type" value="Genomic_DNA"/>
</dbReference>
<dbReference type="Gene3D" id="3.40.50.150">
    <property type="entry name" value="Vaccinia Virus protein VP39"/>
    <property type="match status" value="1"/>
</dbReference>